<protein>
    <submittedName>
        <fullName evidence="1">Uncharacterized protein</fullName>
    </submittedName>
</protein>
<dbReference type="EMBL" id="BPQG01000006">
    <property type="protein sequence ID" value="GJD42699.1"/>
    <property type="molecule type" value="Genomic_DNA"/>
</dbReference>
<evidence type="ECO:0000313" key="1">
    <source>
        <dbReference type="EMBL" id="GJD42699.1"/>
    </source>
</evidence>
<organism evidence="1 2">
    <name type="scientific">Methylobacterium cerastii</name>
    <dbReference type="NCBI Taxonomy" id="932741"/>
    <lineage>
        <taxon>Bacteria</taxon>
        <taxon>Pseudomonadati</taxon>
        <taxon>Pseudomonadota</taxon>
        <taxon>Alphaproteobacteria</taxon>
        <taxon>Hyphomicrobiales</taxon>
        <taxon>Methylobacteriaceae</taxon>
        <taxon>Methylobacterium</taxon>
    </lineage>
</organism>
<dbReference type="RefSeq" id="WP_147761434.1">
    <property type="nucleotide sequence ID" value="NZ_BPQG01000006.1"/>
</dbReference>
<dbReference type="Gene3D" id="1.20.120.330">
    <property type="entry name" value="Nucleotidyltransferases domain 2"/>
    <property type="match status" value="1"/>
</dbReference>
<name>A0ABQ4QC88_9HYPH</name>
<evidence type="ECO:0000313" key="2">
    <source>
        <dbReference type="Proteomes" id="UP001055117"/>
    </source>
</evidence>
<accession>A0ABQ4QC88</accession>
<reference evidence="1 2" key="1">
    <citation type="journal article" date="2021" name="Front. Microbiol.">
        <title>Comprehensive Comparative Genomics and Phenotyping of Methylobacterium Species.</title>
        <authorList>
            <person name="Alessa O."/>
            <person name="Ogura Y."/>
            <person name="Fujitani Y."/>
            <person name="Takami H."/>
            <person name="Hayashi T."/>
            <person name="Sahin N."/>
            <person name="Tani A."/>
        </authorList>
    </citation>
    <scope>NUCLEOTIDE SEQUENCE [LARGE SCALE GENOMIC DNA]</scope>
    <source>
        <strain evidence="1 2">DSM 23679</strain>
    </source>
</reference>
<sequence>MKPRRIPGPLVADLIATAELLAASPGQPTFRQACMRRAVSGAYDAVFHAPCATFSDALVGWSKASILAPIYRSLDHGPVLKKLRSREARQIDERIERVAFLFGSLQEQRHAADYAPPSPLFSRTQTLTLVADAQEAVSLSSGLEAPKRLQLAILPIARQRAA</sequence>
<gene>
    <name evidence="1" type="ORF">AFCDBAGC_0538</name>
</gene>
<proteinExistence type="predicted"/>
<comment type="caution">
    <text evidence="1">The sequence shown here is derived from an EMBL/GenBank/DDBJ whole genome shotgun (WGS) entry which is preliminary data.</text>
</comment>
<keyword evidence="2" id="KW-1185">Reference proteome</keyword>
<dbReference type="Proteomes" id="UP001055117">
    <property type="component" value="Unassembled WGS sequence"/>
</dbReference>